<evidence type="ECO:0000313" key="3">
    <source>
        <dbReference type="EMBL" id="GEN58089.1"/>
    </source>
</evidence>
<reference evidence="3 4" key="1">
    <citation type="submission" date="2019-07" db="EMBL/GenBank/DDBJ databases">
        <title>Whole genome shotgun sequence of Halolactibacillus alkaliphilus NBRC 103919.</title>
        <authorList>
            <person name="Hosoyama A."/>
            <person name="Uohara A."/>
            <person name="Ohji S."/>
            <person name="Ichikawa N."/>
        </authorList>
    </citation>
    <scope>NUCLEOTIDE SEQUENCE [LARGE SCALE GENOMIC DNA]</scope>
    <source>
        <strain evidence="3 4">NBRC 103919</strain>
    </source>
</reference>
<dbReference type="Gene3D" id="3.40.1350.10">
    <property type="match status" value="1"/>
</dbReference>
<keyword evidence="1" id="KW-0812">Transmembrane</keyword>
<keyword evidence="3" id="KW-0540">Nuclease</keyword>
<comment type="caution">
    <text evidence="3">The sequence shown here is derived from an EMBL/GenBank/DDBJ whole genome shotgun (WGS) entry which is preliminary data.</text>
</comment>
<sequence>MTWNVLIETLIAMRELWFYIGGMLLLVTLYHLTIMYYRRSRLKRSGIQEIDQMKGTTFEDYLKILYESQGYKVSLTPKTGDYGADLVLKKDNNKIVVQAKRYAKNVGIKAVQEVIGAKDYYRATDAWVVSNRFYTQPAINLAKANGVKLVTREQLMNQMIIFNNGKQTHASIVKETNQKG</sequence>
<dbReference type="SUPFAM" id="SSF52980">
    <property type="entry name" value="Restriction endonuclease-like"/>
    <property type="match status" value="1"/>
</dbReference>
<dbReference type="GO" id="GO:0003677">
    <property type="term" value="F:DNA binding"/>
    <property type="evidence" value="ECO:0007669"/>
    <property type="project" value="InterPro"/>
</dbReference>
<dbReference type="GO" id="GO:0009307">
    <property type="term" value="P:DNA restriction-modification system"/>
    <property type="evidence" value="ECO:0007669"/>
    <property type="project" value="InterPro"/>
</dbReference>
<feature type="domain" description="Restriction endonuclease type IV Mrr" evidence="2">
    <location>
        <begin position="50"/>
        <end position="157"/>
    </location>
</feature>
<dbReference type="InterPro" id="IPR052906">
    <property type="entry name" value="Type_IV_Methyl-Rstrct_Enzyme"/>
</dbReference>
<dbReference type="AlphaFoldDB" id="A0A511X559"/>
<keyword evidence="1" id="KW-1133">Transmembrane helix</keyword>
<dbReference type="RefSeq" id="WP_229675583.1">
    <property type="nucleotide sequence ID" value="NZ_BJYE01000069.1"/>
</dbReference>
<keyword evidence="3" id="KW-0255">Endonuclease</keyword>
<evidence type="ECO:0000256" key="1">
    <source>
        <dbReference type="SAM" id="Phobius"/>
    </source>
</evidence>
<evidence type="ECO:0000313" key="4">
    <source>
        <dbReference type="Proteomes" id="UP000321400"/>
    </source>
</evidence>
<dbReference type="InterPro" id="IPR011856">
    <property type="entry name" value="tRNA_endonuc-like_dom_sf"/>
</dbReference>
<organism evidence="3 4">
    <name type="scientific">Halolactibacillus alkaliphilus</name>
    <dbReference type="NCBI Taxonomy" id="442899"/>
    <lineage>
        <taxon>Bacteria</taxon>
        <taxon>Bacillati</taxon>
        <taxon>Bacillota</taxon>
        <taxon>Bacilli</taxon>
        <taxon>Bacillales</taxon>
        <taxon>Bacillaceae</taxon>
        <taxon>Halolactibacillus</taxon>
    </lineage>
</organism>
<accession>A0A511X559</accession>
<dbReference type="Proteomes" id="UP000321400">
    <property type="component" value="Unassembled WGS sequence"/>
</dbReference>
<keyword evidence="1" id="KW-0472">Membrane</keyword>
<evidence type="ECO:0000259" key="2">
    <source>
        <dbReference type="Pfam" id="PF04471"/>
    </source>
</evidence>
<dbReference type="GO" id="GO:0015666">
    <property type="term" value="F:restriction endodeoxyribonuclease activity"/>
    <property type="evidence" value="ECO:0007669"/>
    <property type="project" value="TreeGrafter"/>
</dbReference>
<dbReference type="PANTHER" id="PTHR30015:SF6">
    <property type="entry name" value="SLL1429 PROTEIN"/>
    <property type="match status" value="1"/>
</dbReference>
<dbReference type="Pfam" id="PF04471">
    <property type="entry name" value="Mrr_cat"/>
    <property type="match status" value="1"/>
</dbReference>
<name>A0A511X559_9BACI</name>
<keyword evidence="3" id="KW-0378">Hydrolase</keyword>
<feature type="transmembrane region" description="Helical" evidence="1">
    <location>
        <begin position="16"/>
        <end position="37"/>
    </location>
</feature>
<dbReference type="PANTHER" id="PTHR30015">
    <property type="entry name" value="MRR RESTRICTION SYSTEM PROTEIN"/>
    <property type="match status" value="1"/>
</dbReference>
<dbReference type="EMBL" id="BJYE01000069">
    <property type="protein sequence ID" value="GEN58089.1"/>
    <property type="molecule type" value="Genomic_DNA"/>
</dbReference>
<protein>
    <submittedName>
        <fullName evidence="3">Restriction endonuclease</fullName>
    </submittedName>
</protein>
<dbReference type="InterPro" id="IPR007560">
    <property type="entry name" value="Restrct_endonuc_IV_Mrr"/>
</dbReference>
<gene>
    <name evidence="3" type="ORF">HAL01_25530</name>
</gene>
<keyword evidence="4" id="KW-1185">Reference proteome</keyword>
<dbReference type="InterPro" id="IPR011335">
    <property type="entry name" value="Restrct_endonuc-II-like"/>
</dbReference>
<proteinExistence type="predicted"/>